<dbReference type="EMBL" id="CAMKVN010002376">
    <property type="protein sequence ID" value="CAI2180813.1"/>
    <property type="molecule type" value="Genomic_DNA"/>
</dbReference>
<name>A0A9W4WRB4_9GLOM</name>
<dbReference type="Pfam" id="PF01814">
    <property type="entry name" value="Hemerythrin"/>
    <property type="match status" value="1"/>
</dbReference>
<reference evidence="3" key="1">
    <citation type="submission" date="2022-08" db="EMBL/GenBank/DDBJ databases">
        <authorList>
            <person name="Kallberg Y."/>
            <person name="Tangrot J."/>
            <person name="Rosling A."/>
        </authorList>
    </citation>
    <scope>NUCLEOTIDE SEQUENCE</scope>
    <source>
        <strain evidence="3">Wild A</strain>
    </source>
</reference>
<dbReference type="Gene3D" id="1.20.120.520">
    <property type="entry name" value="nmb1532 protein domain like"/>
    <property type="match status" value="1"/>
</dbReference>
<organism evidence="3 4">
    <name type="scientific">Funneliformis geosporum</name>
    <dbReference type="NCBI Taxonomy" id="1117311"/>
    <lineage>
        <taxon>Eukaryota</taxon>
        <taxon>Fungi</taxon>
        <taxon>Fungi incertae sedis</taxon>
        <taxon>Mucoromycota</taxon>
        <taxon>Glomeromycotina</taxon>
        <taxon>Glomeromycetes</taxon>
        <taxon>Glomerales</taxon>
        <taxon>Glomeraceae</taxon>
        <taxon>Funneliformis</taxon>
    </lineage>
</organism>
<evidence type="ECO:0000313" key="4">
    <source>
        <dbReference type="Proteomes" id="UP001153678"/>
    </source>
</evidence>
<protein>
    <submittedName>
        <fullName evidence="3">6266_t:CDS:1</fullName>
    </submittedName>
</protein>
<dbReference type="OrthoDB" id="9983919at2759"/>
<evidence type="ECO:0000313" key="3">
    <source>
        <dbReference type="EMBL" id="CAI2180813.1"/>
    </source>
</evidence>
<feature type="non-terminal residue" evidence="3">
    <location>
        <position position="186"/>
    </location>
</feature>
<dbReference type="Proteomes" id="UP001153678">
    <property type="component" value="Unassembled WGS sequence"/>
</dbReference>
<accession>A0A9W4WRB4</accession>
<gene>
    <name evidence="3" type="ORF">FWILDA_LOCUS9768</name>
</gene>
<evidence type="ECO:0000256" key="1">
    <source>
        <dbReference type="SAM" id="MobiDB-lite"/>
    </source>
</evidence>
<dbReference type="InterPro" id="IPR012312">
    <property type="entry name" value="Hemerythrin-like"/>
</dbReference>
<sequence>TKNLFDIAIEDHSVIKSLWKRFQEEKSDNERQKIANTILREVSIHSATEEIIVYPLVEKHLAEGKDTADHNRNEHLQIKKDLYKLDSMKIGDEGYNELLKKVMDEFYEHSTKEETDLFPQLTKAIGSDELQKLASDFEKTRHTVPTRAHPFAPDKPPKETIVGTATAPIDKALDETREFVEVHRSV</sequence>
<dbReference type="PANTHER" id="PTHR35585">
    <property type="entry name" value="HHE DOMAIN PROTEIN (AFU_ORTHOLOGUE AFUA_4G00730)"/>
    <property type="match status" value="1"/>
</dbReference>
<feature type="region of interest" description="Disordered" evidence="1">
    <location>
        <begin position="141"/>
        <end position="161"/>
    </location>
</feature>
<feature type="domain" description="Hemerythrin-like" evidence="2">
    <location>
        <begin position="10"/>
        <end position="121"/>
    </location>
</feature>
<comment type="caution">
    <text evidence="3">The sequence shown here is derived from an EMBL/GenBank/DDBJ whole genome shotgun (WGS) entry which is preliminary data.</text>
</comment>
<dbReference type="PANTHER" id="PTHR35585:SF1">
    <property type="entry name" value="HHE DOMAIN PROTEIN (AFU_ORTHOLOGUE AFUA_4G00730)"/>
    <property type="match status" value="1"/>
</dbReference>
<evidence type="ECO:0000259" key="2">
    <source>
        <dbReference type="Pfam" id="PF01814"/>
    </source>
</evidence>
<proteinExistence type="predicted"/>
<keyword evidence="4" id="KW-1185">Reference proteome</keyword>
<dbReference type="AlphaFoldDB" id="A0A9W4WRB4"/>